<name>A0A853DB53_9MICO</name>
<keyword evidence="2" id="KW-0732">Signal</keyword>
<proteinExistence type="predicted"/>
<dbReference type="PROSITE" id="PS51257">
    <property type="entry name" value="PROKAR_LIPOPROTEIN"/>
    <property type="match status" value="1"/>
</dbReference>
<keyword evidence="4" id="KW-1185">Reference proteome</keyword>
<evidence type="ECO:0000256" key="1">
    <source>
        <dbReference type="SAM" id="MobiDB-lite"/>
    </source>
</evidence>
<dbReference type="EMBL" id="JACCFW010000001">
    <property type="protein sequence ID" value="NYJ73219.1"/>
    <property type="molecule type" value="Genomic_DNA"/>
</dbReference>
<sequence length="154" mass="14880">MNSFRALPCAAAIALTAGVLAGCGSANAPGGSTTTTSSSAPSSTSSNATSSPTAGGSPTAKDVTLTGTVSGDRLPCVRLHTTDGHQYVITGAVPGKLYTVAHSGGSRTSITAQPSPPQTATVTVVGHTASGLMNTCGGTTFVVSSATIHSITTG</sequence>
<comment type="caution">
    <text evidence="3">The sequence shown here is derived from an EMBL/GenBank/DDBJ whole genome shotgun (WGS) entry which is preliminary data.</text>
</comment>
<dbReference type="Proteomes" id="UP000571817">
    <property type="component" value="Unassembled WGS sequence"/>
</dbReference>
<evidence type="ECO:0000313" key="3">
    <source>
        <dbReference type="EMBL" id="NYJ73219.1"/>
    </source>
</evidence>
<dbReference type="AlphaFoldDB" id="A0A853DB53"/>
<dbReference type="RefSeq" id="WP_179478344.1">
    <property type="nucleotide sequence ID" value="NZ_JACCFW010000001.1"/>
</dbReference>
<feature type="signal peptide" evidence="2">
    <location>
        <begin position="1"/>
        <end position="21"/>
    </location>
</feature>
<organism evidence="3 4">
    <name type="scientific">Allobranchiibius huperziae</name>
    <dbReference type="NCBI Taxonomy" id="1874116"/>
    <lineage>
        <taxon>Bacteria</taxon>
        <taxon>Bacillati</taxon>
        <taxon>Actinomycetota</taxon>
        <taxon>Actinomycetes</taxon>
        <taxon>Micrococcales</taxon>
        <taxon>Dermacoccaceae</taxon>
        <taxon>Allobranchiibius</taxon>
    </lineage>
</organism>
<reference evidence="3 4" key="1">
    <citation type="submission" date="2020-07" db="EMBL/GenBank/DDBJ databases">
        <title>Sequencing the genomes of 1000 actinobacteria strains.</title>
        <authorList>
            <person name="Klenk H.-P."/>
        </authorList>
    </citation>
    <scope>NUCLEOTIDE SEQUENCE [LARGE SCALE GENOMIC DNA]</scope>
    <source>
        <strain evidence="3 4">DSM 29531</strain>
    </source>
</reference>
<feature type="region of interest" description="Disordered" evidence="1">
    <location>
        <begin position="28"/>
        <end position="67"/>
    </location>
</feature>
<feature type="chain" id="PRO_5039196504" evidence="2">
    <location>
        <begin position="22"/>
        <end position="154"/>
    </location>
</feature>
<feature type="compositionally biased region" description="Low complexity" evidence="1">
    <location>
        <begin position="28"/>
        <end position="57"/>
    </location>
</feature>
<gene>
    <name evidence="3" type="ORF">HNR15_000182</name>
</gene>
<accession>A0A853DB53</accession>
<evidence type="ECO:0000313" key="4">
    <source>
        <dbReference type="Proteomes" id="UP000571817"/>
    </source>
</evidence>
<protein>
    <submittedName>
        <fullName evidence="3">Uncharacterized protein</fullName>
    </submittedName>
</protein>
<evidence type="ECO:0000256" key="2">
    <source>
        <dbReference type="SAM" id="SignalP"/>
    </source>
</evidence>